<dbReference type="OrthoDB" id="6428357at2759"/>
<dbReference type="AlphaFoldDB" id="A0A8X6FHX5"/>
<gene>
    <name evidence="1" type="primary">AVEN_60230_1</name>
    <name evidence="1" type="ORF">TNCT_356211</name>
</gene>
<comment type="caution">
    <text evidence="1">The sequence shown here is derived from an EMBL/GenBank/DDBJ whole genome shotgun (WGS) entry which is preliminary data.</text>
</comment>
<accession>A0A8X6FHX5</accession>
<keyword evidence="2" id="KW-1185">Reference proteome</keyword>
<evidence type="ECO:0000313" key="2">
    <source>
        <dbReference type="Proteomes" id="UP000887116"/>
    </source>
</evidence>
<reference evidence="1" key="1">
    <citation type="submission" date="2020-07" db="EMBL/GenBank/DDBJ databases">
        <title>Multicomponent nature underlies the extraordinary mechanical properties of spider dragline silk.</title>
        <authorList>
            <person name="Kono N."/>
            <person name="Nakamura H."/>
            <person name="Mori M."/>
            <person name="Yoshida Y."/>
            <person name="Ohtoshi R."/>
            <person name="Malay A.D."/>
            <person name="Moran D.A.P."/>
            <person name="Tomita M."/>
            <person name="Numata K."/>
            <person name="Arakawa K."/>
        </authorList>
    </citation>
    <scope>NUCLEOTIDE SEQUENCE</scope>
</reference>
<proteinExistence type="predicted"/>
<protein>
    <submittedName>
        <fullName evidence="1">Uncharacterized protein</fullName>
    </submittedName>
</protein>
<dbReference type="Proteomes" id="UP000887116">
    <property type="component" value="Unassembled WGS sequence"/>
</dbReference>
<organism evidence="1 2">
    <name type="scientific">Trichonephila clavata</name>
    <name type="common">Joro spider</name>
    <name type="synonym">Nephila clavata</name>
    <dbReference type="NCBI Taxonomy" id="2740835"/>
    <lineage>
        <taxon>Eukaryota</taxon>
        <taxon>Metazoa</taxon>
        <taxon>Ecdysozoa</taxon>
        <taxon>Arthropoda</taxon>
        <taxon>Chelicerata</taxon>
        <taxon>Arachnida</taxon>
        <taxon>Araneae</taxon>
        <taxon>Araneomorphae</taxon>
        <taxon>Entelegynae</taxon>
        <taxon>Araneoidea</taxon>
        <taxon>Nephilidae</taxon>
        <taxon>Trichonephila</taxon>
    </lineage>
</organism>
<name>A0A8X6FHX5_TRICU</name>
<sequence length="143" mass="16743">MQGADKFPNYINQKSVTKTDFHPKPFDINDYVEERSLQKGMNPYYSKEISTILSSLRQKSSKKHLENKHTDLEKNVNDTNCTFLRAMQAVDWKNPEPIPKTMYETDLVRNVFAVLREPLHRIQLLKIDKPHTGGMIYHSLTKH</sequence>
<dbReference type="EMBL" id="BMAO01002249">
    <property type="protein sequence ID" value="GFQ79364.1"/>
    <property type="molecule type" value="Genomic_DNA"/>
</dbReference>
<evidence type="ECO:0000313" key="1">
    <source>
        <dbReference type="EMBL" id="GFQ79364.1"/>
    </source>
</evidence>